<dbReference type="PANTHER" id="PTHR45632:SF27">
    <property type="entry name" value="KELCH-LIKE PROTEIN 9"/>
    <property type="match status" value="1"/>
</dbReference>
<dbReference type="AlphaFoldDB" id="A0A9J7HJQ8"/>
<dbReference type="KEGG" id="bfo:118405469"/>
<keyword evidence="4" id="KW-1185">Reference proteome</keyword>
<proteinExistence type="predicted"/>
<dbReference type="InterPro" id="IPR017096">
    <property type="entry name" value="BTB-kelch_protein"/>
</dbReference>
<dbReference type="Pfam" id="PF00651">
    <property type="entry name" value="BTB"/>
    <property type="match status" value="2"/>
</dbReference>
<dbReference type="CDD" id="cd18186">
    <property type="entry name" value="BTB_POZ_ZBTB_KLHL-like"/>
    <property type="match status" value="1"/>
</dbReference>
<dbReference type="OrthoDB" id="6478546at2759"/>
<dbReference type="GeneID" id="118405469"/>
<dbReference type="RefSeq" id="XP_035660865.1">
    <property type="nucleotide sequence ID" value="XM_035804972.1"/>
</dbReference>
<dbReference type="SMART" id="SM00875">
    <property type="entry name" value="BACK"/>
    <property type="match status" value="1"/>
</dbReference>
<dbReference type="PROSITE" id="PS50097">
    <property type="entry name" value="BTB"/>
    <property type="match status" value="2"/>
</dbReference>
<dbReference type="SMART" id="SM00612">
    <property type="entry name" value="Kelch"/>
    <property type="match status" value="4"/>
</dbReference>
<evidence type="ECO:0000259" key="3">
    <source>
        <dbReference type="PROSITE" id="PS50097"/>
    </source>
</evidence>
<evidence type="ECO:0000256" key="1">
    <source>
        <dbReference type="ARBA" id="ARBA00022441"/>
    </source>
</evidence>
<dbReference type="Gene3D" id="3.30.710.10">
    <property type="entry name" value="Potassium Channel Kv1.1, Chain A"/>
    <property type="match status" value="2"/>
</dbReference>
<dbReference type="InterPro" id="IPR006652">
    <property type="entry name" value="Kelch_1"/>
</dbReference>
<name>A0A9J7HJQ8_BRAFL</name>
<keyword evidence="2" id="KW-0677">Repeat</keyword>
<organism evidence="4 5">
    <name type="scientific">Branchiostoma floridae</name>
    <name type="common">Florida lancelet</name>
    <name type="synonym">Amphioxus</name>
    <dbReference type="NCBI Taxonomy" id="7739"/>
    <lineage>
        <taxon>Eukaryota</taxon>
        <taxon>Metazoa</taxon>
        <taxon>Chordata</taxon>
        <taxon>Cephalochordata</taxon>
        <taxon>Leptocardii</taxon>
        <taxon>Amphioxiformes</taxon>
        <taxon>Branchiostomatidae</taxon>
        <taxon>Branchiostoma</taxon>
    </lineage>
</organism>
<dbReference type="Gene3D" id="2.120.10.80">
    <property type="entry name" value="Kelch-type beta propeller"/>
    <property type="match status" value="1"/>
</dbReference>
<reference evidence="4" key="1">
    <citation type="journal article" date="2020" name="Nat. Ecol. Evol.">
        <title>Deeply conserved synteny resolves early events in vertebrate evolution.</title>
        <authorList>
            <person name="Simakov O."/>
            <person name="Marletaz F."/>
            <person name="Yue J.X."/>
            <person name="O'Connell B."/>
            <person name="Jenkins J."/>
            <person name="Brandt A."/>
            <person name="Calef R."/>
            <person name="Tung C.H."/>
            <person name="Huang T.K."/>
            <person name="Schmutz J."/>
            <person name="Satoh N."/>
            <person name="Yu J.K."/>
            <person name="Putnam N.H."/>
            <person name="Green R.E."/>
            <person name="Rokhsar D.S."/>
        </authorList>
    </citation>
    <scope>NUCLEOTIDE SEQUENCE [LARGE SCALE GENOMIC DNA]</scope>
    <source>
        <strain evidence="4">S238N-H82</strain>
    </source>
</reference>
<dbReference type="Pfam" id="PF07707">
    <property type="entry name" value="BACK"/>
    <property type="match status" value="1"/>
</dbReference>
<dbReference type="InterPro" id="IPR011705">
    <property type="entry name" value="BACK"/>
</dbReference>
<dbReference type="Pfam" id="PF01344">
    <property type="entry name" value="Kelch_1"/>
    <property type="match status" value="2"/>
</dbReference>
<dbReference type="SMART" id="SM00225">
    <property type="entry name" value="BTB"/>
    <property type="match status" value="2"/>
</dbReference>
<accession>A0A9J7HJQ8</accession>
<dbReference type="SUPFAM" id="SSF117281">
    <property type="entry name" value="Kelch motif"/>
    <property type="match status" value="1"/>
</dbReference>
<gene>
    <name evidence="5" type="primary">LOC118405469</name>
</gene>
<dbReference type="SUPFAM" id="SSF54695">
    <property type="entry name" value="POZ domain"/>
    <property type="match status" value="2"/>
</dbReference>
<protein>
    <submittedName>
        <fullName evidence="5">Kelch-like protein 26</fullName>
    </submittedName>
</protein>
<dbReference type="Proteomes" id="UP000001554">
    <property type="component" value="Chromosome 18"/>
</dbReference>
<feature type="domain" description="BTB" evidence="3">
    <location>
        <begin position="164"/>
        <end position="231"/>
    </location>
</feature>
<dbReference type="InterPro" id="IPR011333">
    <property type="entry name" value="SKP1/BTB/POZ_sf"/>
</dbReference>
<dbReference type="Gene3D" id="1.25.40.420">
    <property type="match status" value="1"/>
</dbReference>
<dbReference type="InterPro" id="IPR015915">
    <property type="entry name" value="Kelch-typ_b-propeller"/>
</dbReference>
<keyword evidence="1" id="KW-0880">Kelch repeat</keyword>
<dbReference type="PIRSF" id="PIRSF037037">
    <property type="entry name" value="Kelch-like_protein_gigaxonin"/>
    <property type="match status" value="1"/>
</dbReference>
<dbReference type="InterPro" id="IPR000210">
    <property type="entry name" value="BTB/POZ_dom"/>
</dbReference>
<evidence type="ECO:0000256" key="2">
    <source>
        <dbReference type="ARBA" id="ARBA00022737"/>
    </source>
</evidence>
<evidence type="ECO:0000313" key="4">
    <source>
        <dbReference type="Proteomes" id="UP000001554"/>
    </source>
</evidence>
<reference evidence="5" key="2">
    <citation type="submission" date="2025-08" db="UniProtKB">
        <authorList>
            <consortium name="RefSeq"/>
        </authorList>
    </citation>
    <scope>IDENTIFICATION</scope>
    <source>
        <strain evidence="5">S238N-H82</strain>
        <tissue evidence="5">Testes</tissue>
    </source>
</reference>
<dbReference type="PANTHER" id="PTHR45632">
    <property type="entry name" value="LD33804P"/>
    <property type="match status" value="1"/>
</dbReference>
<feature type="domain" description="BTB" evidence="3">
    <location>
        <begin position="36"/>
        <end position="106"/>
    </location>
</feature>
<sequence>MAYLPLYSRGKLLSSLQHPQNVLNALHTLWEEELLCDVILHAEDRERTVHAHKAVLAACSSFFRELFSTPDAKERNPVTCTFEDVCHEVLEAIVEYMYTGHIRITRNTAYEIHELATFFDLKPIVAFCEKSPRRFYHPKEFRSWTHHLDLLEGLYVMRKDGICCDVVVVSERVKIPAHKIVLAAASDYFHAMFASGMRETHDKQIWLRDMEPVVLKDIIDFVYSSCIPLEVQNIQDVINVAHVLQCKGVVDVCCHFLSENIDIENCADIDELAQFYGVKELEDVVDHFILRNFQTMLDTEYFAELPAGRVANLLDSNALQVSSEEEVFDVVRWWISRSPDRKEFGRMLLEKVRLTLIRRRDLDDTMRWFVEDMDCKDLWEDMQKYDEELHSQPLIRERKTQVRSEFTTVVAFGGRESHLEQPSEDVYFLNPYLGDWQLLTRMPETLTHQSAAVLNNFVYLVGGERETPGDPYRAPIYVGSVGWRSWRYDPRQDEWLPVSRMNTSRADFSLVAIGTQLYAAGGKNNIGPLFTVECFTPEKNRWEYVTPLREPRHGHAAVSLNDRLYLTGGFGRDARTKPTMWSYSPRQSPGRNRWISCTPMRTSRALHQMCTIGEKIFVAGGVETVLSAAGQRFVLLYHRHVWGFRNALDEGCLDGVTYTAEAQRSPIFVEMLLGTYCAGML</sequence>
<evidence type="ECO:0000313" key="5">
    <source>
        <dbReference type="RefSeq" id="XP_035660865.1"/>
    </source>
</evidence>
<dbReference type="OMA" id="YEIHELA"/>